<protein>
    <submittedName>
        <fullName evidence="1">Uncharacterized protein</fullName>
    </submittedName>
</protein>
<organism evidence="1">
    <name type="scientific">human gut metagenome</name>
    <dbReference type="NCBI Taxonomy" id="408170"/>
    <lineage>
        <taxon>unclassified sequences</taxon>
        <taxon>metagenomes</taxon>
        <taxon>organismal metagenomes</taxon>
    </lineage>
</organism>
<sequence length="80" mass="8862">EEKEIRIPMFKVVSVFDVSQTAGKPLPQLAADLSGNVQQYEVFMEALRRASPVPIEIKPVAHEQMAFSALRRRASPSAPV</sequence>
<comment type="caution">
    <text evidence="1">The sequence shown here is derived from an EMBL/GenBank/DDBJ whole genome shotgun (WGS) entry which is preliminary data.</text>
</comment>
<reference evidence="1" key="1">
    <citation type="journal article" date="2013" name="Environ. Microbiol.">
        <title>Microbiota from the distal guts of lean and obese adolescents exhibit partial functional redundancy besides clear differences in community structure.</title>
        <authorList>
            <person name="Ferrer M."/>
            <person name="Ruiz A."/>
            <person name="Lanza F."/>
            <person name="Haange S.B."/>
            <person name="Oberbach A."/>
            <person name="Till H."/>
            <person name="Bargiela R."/>
            <person name="Campoy C."/>
            <person name="Segura M.T."/>
            <person name="Richter M."/>
            <person name="von Bergen M."/>
            <person name="Seifert J."/>
            <person name="Suarez A."/>
        </authorList>
    </citation>
    <scope>NUCLEOTIDE SEQUENCE</scope>
</reference>
<dbReference type="EMBL" id="AJWZ01000591">
    <property type="protein sequence ID" value="EKC76387.1"/>
    <property type="molecule type" value="Genomic_DNA"/>
</dbReference>
<gene>
    <name evidence="1" type="ORF">OBE_00872</name>
</gene>
<accession>K1TTL3</accession>
<feature type="non-terminal residue" evidence="1">
    <location>
        <position position="1"/>
    </location>
</feature>
<name>K1TTL3_9ZZZZ</name>
<dbReference type="AlphaFoldDB" id="K1TTL3"/>
<evidence type="ECO:0000313" key="1">
    <source>
        <dbReference type="EMBL" id="EKC76387.1"/>
    </source>
</evidence>
<proteinExistence type="predicted"/>